<organism evidence="8 9">
    <name type="scientific">Desulfobacter latus</name>
    <dbReference type="NCBI Taxonomy" id="2292"/>
    <lineage>
        <taxon>Bacteria</taxon>
        <taxon>Pseudomonadati</taxon>
        <taxon>Thermodesulfobacteriota</taxon>
        <taxon>Desulfobacteria</taxon>
        <taxon>Desulfobacterales</taxon>
        <taxon>Desulfobacteraceae</taxon>
        <taxon>Desulfobacter</taxon>
    </lineage>
</organism>
<keyword evidence="2 6" id="KW-0500">Molybdenum</keyword>
<evidence type="ECO:0000313" key="9">
    <source>
        <dbReference type="Proteomes" id="UP000553343"/>
    </source>
</evidence>
<feature type="binding site" evidence="6">
    <location>
        <position position="34"/>
    </location>
    <ligand>
        <name>molybdate</name>
        <dbReference type="ChEBI" id="CHEBI:36264"/>
    </ligand>
</feature>
<feature type="binding site" evidence="6">
    <location>
        <position position="169"/>
    </location>
    <ligand>
        <name>molybdate</name>
        <dbReference type="ChEBI" id="CHEBI:36264"/>
    </ligand>
</feature>
<dbReference type="Proteomes" id="UP000553343">
    <property type="component" value="Unassembled WGS sequence"/>
</dbReference>
<proteinExistence type="inferred from homology"/>
<dbReference type="SUPFAM" id="SSF53850">
    <property type="entry name" value="Periplasmic binding protein-like II"/>
    <property type="match status" value="1"/>
</dbReference>
<evidence type="ECO:0000256" key="6">
    <source>
        <dbReference type="PIRSR" id="PIRSR004846-1"/>
    </source>
</evidence>
<dbReference type="GO" id="GO:0046872">
    <property type="term" value="F:metal ion binding"/>
    <property type="evidence" value="ECO:0007669"/>
    <property type="project" value="UniProtKB-KW"/>
</dbReference>
<evidence type="ECO:0000256" key="2">
    <source>
        <dbReference type="ARBA" id="ARBA00022505"/>
    </source>
</evidence>
<evidence type="ECO:0000256" key="4">
    <source>
        <dbReference type="ARBA" id="ARBA00022729"/>
    </source>
</evidence>
<name>A0A850T7X6_9BACT</name>
<accession>A0A850T7X6</accession>
<gene>
    <name evidence="8" type="primary">modA</name>
    <name evidence="8" type="ORF">HXW94_09490</name>
</gene>
<keyword evidence="4 7" id="KW-0732">Signal</keyword>
<reference evidence="8 9" key="1">
    <citation type="submission" date="2020-06" db="EMBL/GenBank/DDBJ databases">
        <title>High-quality draft genome of sulfate reducer Desulfobacter latus type strain AcrS2 isolated from marine sediment.</title>
        <authorList>
            <person name="Hoppe M."/>
            <person name="Larsen C.K."/>
            <person name="Marshall I.P.G."/>
            <person name="Schramm A."/>
            <person name="Marietou A.G."/>
        </authorList>
    </citation>
    <scope>NUCLEOTIDE SEQUENCE [LARGE SCALE GENOMIC DNA]</scope>
    <source>
        <strain evidence="8 9">AcRS2</strain>
    </source>
</reference>
<comment type="subunit">
    <text evidence="5">The complex is composed of two ATP-binding proteins (ModC), two transmembrane proteins (ModB) and a solute-binding protein (ModA).</text>
</comment>
<evidence type="ECO:0000256" key="1">
    <source>
        <dbReference type="ARBA" id="ARBA00009175"/>
    </source>
</evidence>
<feature type="chain" id="PRO_5032491813" evidence="7">
    <location>
        <begin position="25"/>
        <end position="259"/>
    </location>
</feature>
<dbReference type="NCBIfam" id="TIGR01256">
    <property type="entry name" value="modA"/>
    <property type="match status" value="1"/>
</dbReference>
<dbReference type="FunFam" id="3.40.190.10:FF:000035">
    <property type="entry name" value="Molybdate ABC transporter substrate-binding protein"/>
    <property type="match status" value="1"/>
</dbReference>
<comment type="caution">
    <text evidence="8">The sequence shown here is derived from an EMBL/GenBank/DDBJ whole genome shotgun (WGS) entry which is preliminary data.</text>
</comment>
<dbReference type="AlphaFoldDB" id="A0A850T7X6"/>
<dbReference type="PANTHER" id="PTHR30632:SF0">
    <property type="entry name" value="SULFATE-BINDING PROTEIN"/>
    <property type="match status" value="1"/>
</dbReference>
<dbReference type="Pfam" id="PF13531">
    <property type="entry name" value="SBP_bac_11"/>
    <property type="match status" value="1"/>
</dbReference>
<dbReference type="InterPro" id="IPR050682">
    <property type="entry name" value="ModA/WtpA"/>
</dbReference>
<comment type="similarity">
    <text evidence="1">Belongs to the bacterial solute-binding protein ModA family.</text>
</comment>
<dbReference type="EMBL" id="JACADJ010000027">
    <property type="protein sequence ID" value="NWH05215.1"/>
    <property type="molecule type" value="Genomic_DNA"/>
</dbReference>
<evidence type="ECO:0000256" key="7">
    <source>
        <dbReference type="SAM" id="SignalP"/>
    </source>
</evidence>
<dbReference type="GO" id="GO:1901359">
    <property type="term" value="F:tungstate binding"/>
    <property type="evidence" value="ECO:0007669"/>
    <property type="project" value="UniProtKB-ARBA"/>
</dbReference>
<keyword evidence="3 6" id="KW-0479">Metal-binding</keyword>
<feature type="binding site" evidence="6">
    <location>
        <position position="187"/>
    </location>
    <ligand>
        <name>molybdate</name>
        <dbReference type="ChEBI" id="CHEBI:36264"/>
    </ligand>
</feature>
<dbReference type="Gene3D" id="3.40.190.10">
    <property type="entry name" value="Periplasmic binding protein-like II"/>
    <property type="match status" value="2"/>
</dbReference>
<evidence type="ECO:0000313" key="8">
    <source>
        <dbReference type="EMBL" id="NWH05215.1"/>
    </source>
</evidence>
<dbReference type="PIRSF" id="PIRSF004846">
    <property type="entry name" value="ModA"/>
    <property type="match status" value="1"/>
</dbReference>
<evidence type="ECO:0000256" key="5">
    <source>
        <dbReference type="ARBA" id="ARBA00062515"/>
    </source>
</evidence>
<dbReference type="RefSeq" id="WP_178366671.1">
    <property type="nucleotide sequence ID" value="NZ_JACADJ010000027.1"/>
</dbReference>
<dbReference type="InterPro" id="IPR005950">
    <property type="entry name" value="ModA"/>
</dbReference>
<sequence>MKKVKGLNNFVVFILLVFSTQAQAGQVRVSVAKSMSNLCNRLIITFQGQHPDVKIIPNFASSGALAKQIEQGAPADIYVSANPKWMTHLIEKGKIKIDTKKIFAHNALVFVGKPGTDAHSVSDLRKLTRIALGSPGSVPAGQYAKQAMDKEGIYDEMLKKGQLVMAKDVRQALLYADRGETDGAFVYKTDAMLAGSAGILFEVPPGLYRRVTYPVAMTKQSDGNADAERFYAYIVSEAVHPEMIRLGFTLPDTGHGKSL</sequence>
<dbReference type="PANTHER" id="PTHR30632">
    <property type="entry name" value="MOLYBDATE-BINDING PERIPLASMIC PROTEIN"/>
    <property type="match status" value="1"/>
</dbReference>
<feature type="binding site" evidence="6">
    <location>
        <position position="140"/>
    </location>
    <ligand>
        <name>molybdate</name>
        <dbReference type="ChEBI" id="CHEBI:36264"/>
    </ligand>
</feature>
<keyword evidence="9" id="KW-1185">Reference proteome</keyword>
<dbReference type="GO" id="GO:0015689">
    <property type="term" value="P:molybdate ion transport"/>
    <property type="evidence" value="ECO:0007669"/>
    <property type="project" value="InterPro"/>
</dbReference>
<feature type="signal peptide" evidence="7">
    <location>
        <begin position="1"/>
        <end position="24"/>
    </location>
</feature>
<dbReference type="GO" id="GO:0030973">
    <property type="term" value="F:molybdate ion binding"/>
    <property type="evidence" value="ECO:0007669"/>
    <property type="project" value="UniProtKB-ARBA"/>
</dbReference>
<feature type="binding site" evidence="6">
    <location>
        <position position="62"/>
    </location>
    <ligand>
        <name>molybdate</name>
        <dbReference type="ChEBI" id="CHEBI:36264"/>
    </ligand>
</feature>
<protein>
    <submittedName>
        <fullName evidence="8">Molybdate ABC transporter substrate-binding protein</fullName>
    </submittedName>
</protein>
<evidence type="ECO:0000256" key="3">
    <source>
        <dbReference type="ARBA" id="ARBA00022723"/>
    </source>
</evidence>